<feature type="domain" description="HTH luxR-type" evidence="4">
    <location>
        <begin position="1"/>
        <end position="44"/>
    </location>
</feature>
<proteinExistence type="predicted"/>
<accession>T0ZRU8</accession>
<dbReference type="Gene3D" id="1.10.10.10">
    <property type="entry name" value="Winged helix-like DNA-binding domain superfamily/Winged helix DNA-binding domain"/>
    <property type="match status" value="1"/>
</dbReference>
<dbReference type="PRINTS" id="PR00038">
    <property type="entry name" value="HTHLUXR"/>
</dbReference>
<comment type="caution">
    <text evidence="5">The sequence shown here is derived from an EMBL/GenBank/DDBJ whole genome shotgun (WGS) entry which is preliminary data.</text>
</comment>
<gene>
    <name evidence="5" type="ORF">B2A_13503</name>
</gene>
<dbReference type="GO" id="GO:0006355">
    <property type="term" value="P:regulation of DNA-templated transcription"/>
    <property type="evidence" value="ECO:0007669"/>
    <property type="project" value="InterPro"/>
</dbReference>
<keyword evidence="1" id="KW-0805">Transcription regulation</keyword>
<sequence length="44" mass="5096">MTPQERELLDQLGEGKTNREIAESMHLAETTTKNYVSRIFTKLD</sequence>
<dbReference type="EMBL" id="AUZZ01009783">
    <property type="protein sequence ID" value="EQD32550.1"/>
    <property type="molecule type" value="Genomic_DNA"/>
</dbReference>
<dbReference type="AlphaFoldDB" id="T0ZRU8"/>
<keyword evidence="2" id="KW-0238">DNA-binding</keyword>
<dbReference type="InterPro" id="IPR000792">
    <property type="entry name" value="Tscrpt_reg_LuxR_C"/>
</dbReference>
<reference evidence="5" key="1">
    <citation type="submission" date="2013-08" db="EMBL/GenBank/DDBJ databases">
        <authorList>
            <person name="Mendez C."/>
            <person name="Richter M."/>
            <person name="Ferrer M."/>
            <person name="Sanchez J."/>
        </authorList>
    </citation>
    <scope>NUCLEOTIDE SEQUENCE</scope>
</reference>
<reference evidence="5" key="2">
    <citation type="journal article" date="2014" name="ISME J.">
        <title>Microbial stratification in low pH oxic and suboxic macroscopic growths along an acid mine drainage.</title>
        <authorList>
            <person name="Mendez-Garcia C."/>
            <person name="Mesa V."/>
            <person name="Sprenger R.R."/>
            <person name="Richter M."/>
            <person name="Diez M.S."/>
            <person name="Solano J."/>
            <person name="Bargiela R."/>
            <person name="Golyshina O.V."/>
            <person name="Manteca A."/>
            <person name="Ramos J.L."/>
            <person name="Gallego J.R."/>
            <person name="Llorente I."/>
            <person name="Martins Dos Santos V.A."/>
            <person name="Jensen O.N."/>
            <person name="Pelaez A.I."/>
            <person name="Sanchez J."/>
            <person name="Ferrer M."/>
        </authorList>
    </citation>
    <scope>NUCLEOTIDE SEQUENCE</scope>
</reference>
<dbReference type="SMART" id="SM00421">
    <property type="entry name" value="HTH_LUXR"/>
    <property type="match status" value="1"/>
</dbReference>
<feature type="non-terminal residue" evidence="5">
    <location>
        <position position="44"/>
    </location>
</feature>
<protein>
    <submittedName>
        <fullName evidence="5">Two-component system response regulator</fullName>
    </submittedName>
</protein>
<name>T0ZRU8_9ZZZZ</name>
<dbReference type="Pfam" id="PF00196">
    <property type="entry name" value="GerE"/>
    <property type="match status" value="1"/>
</dbReference>
<dbReference type="PANTHER" id="PTHR43214">
    <property type="entry name" value="TWO-COMPONENT RESPONSE REGULATOR"/>
    <property type="match status" value="1"/>
</dbReference>
<dbReference type="SUPFAM" id="SSF46894">
    <property type="entry name" value="C-terminal effector domain of the bipartite response regulators"/>
    <property type="match status" value="1"/>
</dbReference>
<dbReference type="GO" id="GO:0003677">
    <property type="term" value="F:DNA binding"/>
    <property type="evidence" value="ECO:0007669"/>
    <property type="project" value="UniProtKB-KW"/>
</dbReference>
<keyword evidence="3" id="KW-0804">Transcription</keyword>
<organism evidence="5">
    <name type="scientific">mine drainage metagenome</name>
    <dbReference type="NCBI Taxonomy" id="410659"/>
    <lineage>
        <taxon>unclassified sequences</taxon>
        <taxon>metagenomes</taxon>
        <taxon>ecological metagenomes</taxon>
    </lineage>
</organism>
<evidence type="ECO:0000313" key="5">
    <source>
        <dbReference type="EMBL" id="EQD32550.1"/>
    </source>
</evidence>
<dbReference type="PANTHER" id="PTHR43214:SF24">
    <property type="entry name" value="TRANSCRIPTIONAL REGULATORY PROTEIN NARL-RELATED"/>
    <property type="match status" value="1"/>
</dbReference>
<evidence type="ECO:0000256" key="1">
    <source>
        <dbReference type="ARBA" id="ARBA00023015"/>
    </source>
</evidence>
<dbReference type="CDD" id="cd06170">
    <property type="entry name" value="LuxR_C_like"/>
    <property type="match status" value="1"/>
</dbReference>
<dbReference type="PROSITE" id="PS50043">
    <property type="entry name" value="HTH_LUXR_2"/>
    <property type="match status" value="1"/>
</dbReference>
<dbReference type="InterPro" id="IPR036388">
    <property type="entry name" value="WH-like_DNA-bd_sf"/>
</dbReference>
<dbReference type="InterPro" id="IPR016032">
    <property type="entry name" value="Sig_transdc_resp-reg_C-effctor"/>
</dbReference>
<evidence type="ECO:0000259" key="4">
    <source>
        <dbReference type="PROSITE" id="PS50043"/>
    </source>
</evidence>
<evidence type="ECO:0000256" key="2">
    <source>
        <dbReference type="ARBA" id="ARBA00023125"/>
    </source>
</evidence>
<evidence type="ECO:0000256" key="3">
    <source>
        <dbReference type="ARBA" id="ARBA00023163"/>
    </source>
</evidence>
<dbReference type="InterPro" id="IPR039420">
    <property type="entry name" value="WalR-like"/>
</dbReference>